<keyword evidence="4" id="KW-0812">Transmembrane</keyword>
<dbReference type="Gene3D" id="1.25.40.20">
    <property type="entry name" value="Ankyrin repeat-containing domain"/>
    <property type="match status" value="1"/>
</dbReference>
<keyword evidence="4" id="KW-1133">Transmembrane helix</keyword>
<keyword evidence="4" id="KW-0472">Membrane</keyword>
<keyword evidence="1" id="KW-0677">Repeat</keyword>
<accession>A0A8D7FJT9</accession>
<dbReference type="InterPro" id="IPR036770">
    <property type="entry name" value="Ankyrin_rpt-contain_sf"/>
</dbReference>
<protein>
    <submittedName>
        <fullName evidence="5">(wild Malaysian banana) hypothetical protein</fullName>
    </submittedName>
</protein>
<evidence type="ECO:0000313" key="5">
    <source>
        <dbReference type="EMBL" id="CAG1856392.1"/>
    </source>
</evidence>
<dbReference type="AlphaFoldDB" id="A0A8D7FJT9"/>
<dbReference type="SUPFAM" id="SSF48403">
    <property type="entry name" value="Ankyrin repeat"/>
    <property type="match status" value="1"/>
</dbReference>
<evidence type="ECO:0000256" key="3">
    <source>
        <dbReference type="PROSITE-ProRule" id="PRU00023"/>
    </source>
</evidence>
<evidence type="ECO:0000256" key="2">
    <source>
        <dbReference type="ARBA" id="ARBA00023043"/>
    </source>
</evidence>
<gene>
    <name evidence="5" type="ORF">GSMUA_42460.1</name>
</gene>
<evidence type="ECO:0000256" key="4">
    <source>
        <dbReference type="SAM" id="Phobius"/>
    </source>
</evidence>
<feature type="transmembrane region" description="Helical" evidence="4">
    <location>
        <begin position="155"/>
        <end position="175"/>
    </location>
</feature>
<keyword evidence="2 3" id="KW-0040">ANK repeat</keyword>
<sequence length="201" mass="22564">MDRELLEAATSGDVKYVQDARGTLVSKVTVNGNSVLHIAAKLGLLELAEAVCRKEFSLLRLYNKNEHEDATKSTPFHFAAAHGDTRMVQLLLRSKPSAAYVQDEDGFSAIHVAASAGHPKIIQELLRHCPDFMEHKHNKGRNFLRVTIEKKKLEVVNLLFFSSFFILYFAPFLLLPKGCCPGFFMSSWSFLKPTKGRLQAI</sequence>
<dbReference type="PROSITE" id="PS50088">
    <property type="entry name" value="ANK_REPEAT"/>
    <property type="match status" value="2"/>
</dbReference>
<evidence type="ECO:0000256" key="1">
    <source>
        <dbReference type="ARBA" id="ARBA00022737"/>
    </source>
</evidence>
<name>A0A8D7FJT9_MUSAM</name>
<feature type="repeat" description="ANK" evidence="3">
    <location>
        <begin position="105"/>
        <end position="128"/>
    </location>
</feature>
<dbReference type="PANTHER" id="PTHR24186:SF50">
    <property type="entry name" value="ANKYRIN REPEAT-CONTAINING PROTEIN ITN1-LIKE ISOFORM X1"/>
    <property type="match status" value="1"/>
</dbReference>
<dbReference type="EMBL" id="HG996473">
    <property type="protein sequence ID" value="CAG1856392.1"/>
    <property type="molecule type" value="Genomic_DNA"/>
</dbReference>
<dbReference type="SMART" id="SM00248">
    <property type="entry name" value="ANK"/>
    <property type="match status" value="4"/>
</dbReference>
<reference evidence="5" key="1">
    <citation type="submission" date="2021-03" db="EMBL/GenBank/DDBJ databases">
        <authorList>
            <consortium name="Genoscope - CEA"/>
            <person name="William W."/>
        </authorList>
    </citation>
    <scope>NUCLEOTIDE SEQUENCE</scope>
    <source>
        <strain evidence="5">Doubled-haploid Pahang</strain>
    </source>
</reference>
<dbReference type="InterPro" id="IPR002110">
    <property type="entry name" value="Ankyrin_rpt"/>
</dbReference>
<dbReference type="Pfam" id="PF12796">
    <property type="entry name" value="Ank_2"/>
    <property type="match status" value="1"/>
</dbReference>
<organism evidence="5">
    <name type="scientific">Musa acuminata subsp. malaccensis</name>
    <name type="common">Wild banana</name>
    <name type="synonym">Musa malaccensis</name>
    <dbReference type="NCBI Taxonomy" id="214687"/>
    <lineage>
        <taxon>Eukaryota</taxon>
        <taxon>Viridiplantae</taxon>
        <taxon>Streptophyta</taxon>
        <taxon>Embryophyta</taxon>
        <taxon>Tracheophyta</taxon>
        <taxon>Spermatophyta</taxon>
        <taxon>Magnoliopsida</taxon>
        <taxon>Liliopsida</taxon>
        <taxon>Zingiberales</taxon>
        <taxon>Musaceae</taxon>
        <taxon>Musa</taxon>
    </lineage>
</organism>
<dbReference type="PROSITE" id="PS50297">
    <property type="entry name" value="ANK_REP_REGION"/>
    <property type="match status" value="2"/>
</dbReference>
<feature type="repeat" description="ANK" evidence="3">
    <location>
        <begin position="71"/>
        <end position="93"/>
    </location>
</feature>
<dbReference type="PANTHER" id="PTHR24186">
    <property type="entry name" value="PROTEIN PHOSPHATASE 1 REGULATORY SUBUNIT"/>
    <property type="match status" value="1"/>
</dbReference>
<proteinExistence type="predicted"/>